<dbReference type="Gene3D" id="2.60.40.10">
    <property type="entry name" value="Immunoglobulins"/>
    <property type="match status" value="1"/>
</dbReference>
<dbReference type="InterPro" id="IPR001764">
    <property type="entry name" value="Glyco_hydro_3_N"/>
</dbReference>
<dbReference type="GO" id="GO:0008422">
    <property type="term" value="F:beta-glucosidase activity"/>
    <property type="evidence" value="ECO:0007669"/>
    <property type="project" value="UniProtKB-EC"/>
</dbReference>
<dbReference type="SUPFAM" id="SSF52279">
    <property type="entry name" value="Beta-D-glucan exohydrolase, C-terminal domain"/>
    <property type="match status" value="1"/>
</dbReference>
<dbReference type="Pfam" id="PF14310">
    <property type="entry name" value="Fn3-like"/>
    <property type="match status" value="1"/>
</dbReference>
<evidence type="ECO:0000256" key="7">
    <source>
        <dbReference type="SAM" id="SignalP"/>
    </source>
</evidence>
<organism evidence="9 10">
    <name type="scientific">Edaphobacter modestus</name>
    <dbReference type="NCBI Taxonomy" id="388466"/>
    <lineage>
        <taxon>Bacteria</taxon>
        <taxon>Pseudomonadati</taxon>
        <taxon>Acidobacteriota</taxon>
        <taxon>Terriglobia</taxon>
        <taxon>Terriglobales</taxon>
        <taxon>Acidobacteriaceae</taxon>
        <taxon>Edaphobacter</taxon>
    </lineage>
</organism>
<evidence type="ECO:0000256" key="5">
    <source>
        <dbReference type="ARBA" id="ARBA00022801"/>
    </source>
</evidence>
<reference evidence="9 10" key="1">
    <citation type="submission" date="2019-02" db="EMBL/GenBank/DDBJ databases">
        <title>Genomic Encyclopedia of Archaeal and Bacterial Type Strains, Phase II (KMG-II): from individual species to whole genera.</title>
        <authorList>
            <person name="Goeker M."/>
        </authorList>
    </citation>
    <scope>NUCLEOTIDE SEQUENCE [LARGE SCALE GENOMIC DNA]</scope>
    <source>
        <strain evidence="9 10">DSM 18101</strain>
    </source>
</reference>
<proteinExistence type="inferred from homology"/>
<name>A0A4Q7YTY5_9BACT</name>
<evidence type="ECO:0000313" key="9">
    <source>
        <dbReference type="EMBL" id="RZU41030.1"/>
    </source>
</evidence>
<evidence type="ECO:0000256" key="2">
    <source>
        <dbReference type="ARBA" id="ARBA00005336"/>
    </source>
</evidence>
<dbReference type="RefSeq" id="WP_130419017.1">
    <property type="nucleotide sequence ID" value="NZ_SHKW01000001.1"/>
</dbReference>
<dbReference type="GO" id="GO:0009251">
    <property type="term" value="P:glucan catabolic process"/>
    <property type="evidence" value="ECO:0007669"/>
    <property type="project" value="TreeGrafter"/>
</dbReference>
<sequence length="771" mass="84109">MFRISRAGLCQLLSGSLLFLFFSASCVQVDAAQVARGQDNRASEADRFVNDLLSRMTLEEKIGQMSQIALNSPEGPKRDERILKGEVGSLLFVRDPVEINRLQHLAMEKSRLHIPLLFGFDVIHGYRTIYPVPLALAASWDPATAERAQRMAAREASAVGIRWTFAPMVDIARDPRWGRIMEGAGEDPYLGSRMAEAQVRGFQGDKLSDADSILACVKHFAGYGAAVGGRDYDSSDLSEEQLRNVYLPPYQAAIKAGAGSLMSAYMDLNGVPATGNRWLLHDLLRKEWGFRGFVVSDWDSVLSLTTHGFTSGPEDAAVRAVHAGVDMEMTSTTFRDHLADAVKKGLVPQSEIDDAVRWILLAKYKLGLFKNPYVSLDRAQKELVSEEQRTASRSIATRTAVLLRNEGGLLPLKRDVTSIALIGPLIDSRPDVMGSWSLGSHPEDTVTVVEGFERSLASTGTKILSTKGVEIERGQPSIFDDQFPSPKPTLTTDAAKEAEFHHAIDLVKQADVAVLVLGEAQTMNGERASRSTLTLPGKQQQLLEAAVATGKPVVLVLVNGRPLDITWASEHVPAILDVWYPGTEAGNAIAALVFGNAVPGGKLPVTWPRSVGQVPLYYAHNLTQIPKDRDTRYWDGSSAPLYPFGYGLSYATFSLAPMKTSATTVHSGGSVEVSVEVQNTGGLAGDEVVQLYTHQRSGSASRPVRELKGFRRIALKPGERQTVTLTLDTKELGFWSPQTHRWSIEPGVFDLWIGTDSNATQHATLDVTPQP</sequence>
<gene>
    <name evidence="9" type="ORF">BDD14_2521</name>
</gene>
<evidence type="ECO:0000256" key="6">
    <source>
        <dbReference type="ARBA" id="ARBA00023295"/>
    </source>
</evidence>
<dbReference type="PANTHER" id="PTHR30620:SF16">
    <property type="entry name" value="LYSOSOMAL BETA GLUCOSIDASE"/>
    <property type="match status" value="1"/>
</dbReference>
<evidence type="ECO:0000259" key="8">
    <source>
        <dbReference type="SMART" id="SM01217"/>
    </source>
</evidence>
<dbReference type="PROSITE" id="PS51257">
    <property type="entry name" value="PROKAR_LIPOPROTEIN"/>
    <property type="match status" value="1"/>
</dbReference>
<dbReference type="AlphaFoldDB" id="A0A4Q7YTY5"/>
<evidence type="ECO:0000313" key="10">
    <source>
        <dbReference type="Proteomes" id="UP000292958"/>
    </source>
</evidence>
<dbReference type="Gene3D" id="3.20.20.300">
    <property type="entry name" value="Glycoside hydrolase, family 3, N-terminal domain"/>
    <property type="match status" value="1"/>
</dbReference>
<dbReference type="PRINTS" id="PR00133">
    <property type="entry name" value="GLHYDRLASE3"/>
</dbReference>
<dbReference type="InterPro" id="IPR026891">
    <property type="entry name" value="Fn3-like"/>
</dbReference>
<dbReference type="InterPro" id="IPR013783">
    <property type="entry name" value="Ig-like_fold"/>
</dbReference>
<dbReference type="InterPro" id="IPR036881">
    <property type="entry name" value="Glyco_hydro_3_C_sf"/>
</dbReference>
<evidence type="ECO:0000256" key="3">
    <source>
        <dbReference type="ARBA" id="ARBA00012744"/>
    </source>
</evidence>
<protein>
    <recommendedName>
        <fullName evidence="3">beta-glucosidase</fullName>
        <ecNumber evidence="3">3.2.1.21</ecNumber>
    </recommendedName>
</protein>
<keyword evidence="5" id="KW-0378">Hydrolase</keyword>
<dbReference type="EC" id="3.2.1.21" evidence="3"/>
<dbReference type="Pfam" id="PF01915">
    <property type="entry name" value="Glyco_hydro_3_C"/>
    <property type="match status" value="1"/>
</dbReference>
<evidence type="ECO:0000256" key="4">
    <source>
        <dbReference type="ARBA" id="ARBA00022729"/>
    </source>
</evidence>
<accession>A0A4Q7YTY5</accession>
<comment type="similarity">
    <text evidence="2">Belongs to the glycosyl hydrolase 3 family.</text>
</comment>
<evidence type="ECO:0000256" key="1">
    <source>
        <dbReference type="ARBA" id="ARBA00000448"/>
    </source>
</evidence>
<dbReference type="InterPro" id="IPR051915">
    <property type="entry name" value="Cellulose_Degrad_GH3"/>
</dbReference>
<dbReference type="Gene3D" id="3.40.50.1700">
    <property type="entry name" value="Glycoside hydrolase family 3 C-terminal domain"/>
    <property type="match status" value="1"/>
</dbReference>
<dbReference type="OrthoDB" id="9805821at2"/>
<dbReference type="EMBL" id="SHKW01000001">
    <property type="protein sequence ID" value="RZU41030.1"/>
    <property type="molecule type" value="Genomic_DNA"/>
</dbReference>
<dbReference type="NCBIfam" id="NF011678">
    <property type="entry name" value="PRK15098.1"/>
    <property type="match status" value="1"/>
</dbReference>
<dbReference type="FunFam" id="2.60.40.10:FF:000495">
    <property type="entry name" value="Periplasmic beta-glucosidase"/>
    <property type="match status" value="1"/>
</dbReference>
<dbReference type="InterPro" id="IPR002772">
    <property type="entry name" value="Glyco_hydro_3_C"/>
</dbReference>
<dbReference type="SMART" id="SM01217">
    <property type="entry name" value="Fn3_like"/>
    <property type="match status" value="1"/>
</dbReference>
<keyword evidence="4 7" id="KW-0732">Signal</keyword>
<dbReference type="Pfam" id="PF00933">
    <property type="entry name" value="Glyco_hydro_3"/>
    <property type="match status" value="1"/>
</dbReference>
<comment type="caution">
    <text evidence="9">The sequence shown here is derived from an EMBL/GenBank/DDBJ whole genome shotgun (WGS) entry which is preliminary data.</text>
</comment>
<dbReference type="InterPro" id="IPR017853">
    <property type="entry name" value="GH"/>
</dbReference>
<dbReference type="PANTHER" id="PTHR30620">
    <property type="entry name" value="PERIPLASMIC BETA-GLUCOSIDASE-RELATED"/>
    <property type="match status" value="1"/>
</dbReference>
<dbReference type="SUPFAM" id="SSF51445">
    <property type="entry name" value="(Trans)glycosidases"/>
    <property type="match status" value="1"/>
</dbReference>
<dbReference type="FunFam" id="3.20.20.300:FF:000005">
    <property type="entry name" value="Periplasmic beta-glucosidase"/>
    <property type="match status" value="1"/>
</dbReference>
<feature type="chain" id="PRO_5020198361" description="beta-glucosidase" evidence="7">
    <location>
        <begin position="32"/>
        <end position="771"/>
    </location>
</feature>
<dbReference type="InterPro" id="IPR036962">
    <property type="entry name" value="Glyco_hydro_3_N_sf"/>
</dbReference>
<keyword evidence="10" id="KW-1185">Reference proteome</keyword>
<dbReference type="Proteomes" id="UP000292958">
    <property type="component" value="Unassembled WGS sequence"/>
</dbReference>
<feature type="domain" description="Fibronectin type III-like" evidence="8">
    <location>
        <begin position="687"/>
        <end position="757"/>
    </location>
</feature>
<comment type="catalytic activity">
    <reaction evidence="1">
        <text>Hydrolysis of terminal, non-reducing beta-D-glucosyl residues with release of beta-D-glucose.</text>
        <dbReference type="EC" id="3.2.1.21"/>
    </reaction>
</comment>
<keyword evidence="6" id="KW-0326">Glycosidase</keyword>
<feature type="signal peptide" evidence="7">
    <location>
        <begin position="1"/>
        <end position="31"/>
    </location>
</feature>